<dbReference type="Proteomes" id="UP001595823">
    <property type="component" value="Unassembled WGS sequence"/>
</dbReference>
<dbReference type="Pfam" id="PF01832">
    <property type="entry name" value="Glucosaminidase"/>
    <property type="match status" value="1"/>
</dbReference>
<dbReference type="GO" id="GO:0016787">
    <property type="term" value="F:hydrolase activity"/>
    <property type="evidence" value="ECO:0007669"/>
    <property type="project" value="UniProtKB-KW"/>
</dbReference>
<keyword evidence="1 4" id="KW-0378">Hydrolase</keyword>
<keyword evidence="2" id="KW-0732">Signal</keyword>
<protein>
    <submittedName>
        <fullName evidence="4">Sporangiospore maturation cell wall hydrolase GsmA</fullName>
    </submittedName>
</protein>
<dbReference type="EMBL" id="JBHSDK010000018">
    <property type="protein sequence ID" value="MFC4336325.1"/>
    <property type="molecule type" value="Genomic_DNA"/>
</dbReference>
<dbReference type="Gene3D" id="2.30.30.40">
    <property type="entry name" value="SH3 Domains"/>
    <property type="match status" value="1"/>
</dbReference>
<dbReference type="Gene3D" id="1.10.530.10">
    <property type="match status" value="1"/>
</dbReference>
<dbReference type="RefSeq" id="WP_380622132.1">
    <property type="nucleotide sequence ID" value="NZ_JBHSDK010000018.1"/>
</dbReference>
<feature type="signal peptide" evidence="2">
    <location>
        <begin position="1"/>
        <end position="29"/>
    </location>
</feature>
<sequence length="361" mass="38793">MAQRMMTVTIASLALVLGLGAVAAEPAHAAQPVGAVNVPGGHLNVRSGPSATHEDVGDLDHGTRVEPSCKVRGEMVDGASRRTSTWVAIGKDRWLSNAYLDWSTKFPVAWCEAGKTSATSAKVSAGGASLNVRERASTGSSVVDRLEDGSGVTVSCQVWGTRIEGDNAWYRLGKGRHVSGRYVSWSGGRPWLPWCGQDAPTFPRGGHQGFIDRHSAAAQESQRRTGVPASVTLAQAVLETGWGESALAVEDHNIFGMKCFGSPGDFAVGCRDYGTFECTPSGSCENQDATFRAYRSIADSYRDHGELLSGWSRYAQAMAHRGDPKRFARELQKAGYATDPKYADKLIGIMGDWNLYAYNKV</sequence>
<evidence type="ECO:0000256" key="2">
    <source>
        <dbReference type="SAM" id="SignalP"/>
    </source>
</evidence>
<accession>A0ABV8U0H7</accession>
<dbReference type="NCBIfam" id="NF038016">
    <property type="entry name" value="sporang_Gsm"/>
    <property type="match status" value="1"/>
</dbReference>
<evidence type="ECO:0000259" key="3">
    <source>
        <dbReference type="SMART" id="SM00047"/>
    </source>
</evidence>
<keyword evidence="5" id="KW-1185">Reference proteome</keyword>
<evidence type="ECO:0000313" key="5">
    <source>
        <dbReference type="Proteomes" id="UP001595823"/>
    </source>
</evidence>
<dbReference type="InterPro" id="IPR051056">
    <property type="entry name" value="Glycosyl_Hydrolase_73"/>
</dbReference>
<proteinExistence type="predicted"/>
<name>A0ABV8U0H7_9ACTN</name>
<feature type="chain" id="PRO_5047500115" evidence="2">
    <location>
        <begin position="30"/>
        <end position="361"/>
    </location>
</feature>
<comment type="caution">
    <text evidence="4">The sequence shown here is derived from an EMBL/GenBank/DDBJ whole genome shotgun (WGS) entry which is preliminary data.</text>
</comment>
<feature type="domain" description="Mannosyl-glycoprotein endo-beta-N-acetylglucosamidase-like" evidence="3">
    <location>
        <begin position="204"/>
        <end position="359"/>
    </location>
</feature>
<dbReference type="PRINTS" id="PR01002">
    <property type="entry name" value="FLGFLGJ"/>
</dbReference>
<organism evidence="4 5">
    <name type="scientific">Salininema proteolyticum</name>
    <dbReference type="NCBI Taxonomy" id="1607685"/>
    <lineage>
        <taxon>Bacteria</taxon>
        <taxon>Bacillati</taxon>
        <taxon>Actinomycetota</taxon>
        <taxon>Actinomycetes</taxon>
        <taxon>Glycomycetales</taxon>
        <taxon>Glycomycetaceae</taxon>
        <taxon>Salininema</taxon>
    </lineage>
</organism>
<dbReference type="PANTHER" id="PTHR33308">
    <property type="entry name" value="PEPTIDOGLYCAN HYDROLASE FLGJ"/>
    <property type="match status" value="1"/>
</dbReference>
<evidence type="ECO:0000313" key="4">
    <source>
        <dbReference type="EMBL" id="MFC4336325.1"/>
    </source>
</evidence>
<dbReference type="SMART" id="SM00047">
    <property type="entry name" value="LYZ2"/>
    <property type="match status" value="1"/>
</dbReference>
<reference evidence="5" key="1">
    <citation type="journal article" date="2019" name="Int. J. Syst. Evol. Microbiol.">
        <title>The Global Catalogue of Microorganisms (GCM) 10K type strain sequencing project: providing services to taxonomists for standard genome sequencing and annotation.</title>
        <authorList>
            <consortium name="The Broad Institute Genomics Platform"/>
            <consortium name="The Broad Institute Genome Sequencing Center for Infectious Disease"/>
            <person name="Wu L."/>
            <person name="Ma J."/>
        </authorList>
    </citation>
    <scope>NUCLEOTIDE SEQUENCE [LARGE SCALE GENOMIC DNA]</scope>
    <source>
        <strain evidence="5">IBRC-M 10908</strain>
    </source>
</reference>
<evidence type="ECO:0000256" key="1">
    <source>
        <dbReference type="ARBA" id="ARBA00022801"/>
    </source>
</evidence>
<dbReference type="PANTHER" id="PTHR33308:SF9">
    <property type="entry name" value="PEPTIDOGLYCAN HYDROLASE FLGJ"/>
    <property type="match status" value="1"/>
</dbReference>
<dbReference type="InterPro" id="IPR002901">
    <property type="entry name" value="MGlyc_endo_b_GlcNAc-like_dom"/>
</dbReference>
<gene>
    <name evidence="4" type="primary">gsmA</name>
    <name evidence="4" type="ORF">ACFPET_14050</name>
</gene>